<dbReference type="Proteomes" id="UP000671910">
    <property type="component" value="Chromosome"/>
</dbReference>
<sequence length="223" mass="24159">MFGLSSSYLMLIVVTLLIGCGATWYVRSQLKKYENVPNSSGRTGAEIARGMLAYYGIQGVEVRPGGPDQDFFDPRTNSVTLSPEAYGGRSITAAATACHEVGHACQYAADYTPMRVRTAIVPVVNLASNAWMFILLIGIMLNIAGFIDLAIILYAFAVVFQIVTLPVEFNASRRAMAYMEATGIPAQEQAGSFSVLRACALTYVAAALTSILQLLWLLGQRRD</sequence>
<gene>
    <name evidence="2" type="ORF">GMI68_02565</name>
    <name evidence="3" type="ORF">J7S26_03785</name>
</gene>
<evidence type="ECO:0000313" key="5">
    <source>
        <dbReference type="Proteomes" id="UP000671910"/>
    </source>
</evidence>
<protein>
    <submittedName>
        <fullName evidence="2 3">Peptidase</fullName>
    </submittedName>
</protein>
<dbReference type="RefSeq" id="WP_165057625.1">
    <property type="nucleotide sequence ID" value="NZ_CP072829.1"/>
</dbReference>
<feature type="transmembrane region" description="Helical" evidence="1">
    <location>
        <begin position="195"/>
        <end position="218"/>
    </location>
</feature>
<dbReference type="Pfam" id="PF04298">
    <property type="entry name" value="Zn_peptidase_2"/>
    <property type="match status" value="1"/>
</dbReference>
<feature type="transmembrane region" description="Helical" evidence="1">
    <location>
        <begin position="149"/>
        <end position="169"/>
    </location>
</feature>
<keyword evidence="1" id="KW-0812">Transmembrane</keyword>
<evidence type="ECO:0000313" key="2">
    <source>
        <dbReference type="EMBL" id="NHM13664.1"/>
    </source>
</evidence>
<organism evidence="3 5">
    <name type="scientific">Xiamenia xianingshaonis</name>
    <dbReference type="NCBI Taxonomy" id="2682776"/>
    <lineage>
        <taxon>Bacteria</taxon>
        <taxon>Bacillati</taxon>
        <taxon>Actinomycetota</taxon>
        <taxon>Coriobacteriia</taxon>
        <taxon>Eggerthellales</taxon>
        <taxon>Eggerthellaceae</taxon>
        <taxon>Xiamenia</taxon>
    </lineage>
</organism>
<keyword evidence="1" id="KW-1133">Transmembrane helix</keyword>
<keyword evidence="4" id="KW-1185">Reference proteome</keyword>
<feature type="transmembrane region" description="Helical" evidence="1">
    <location>
        <begin position="6"/>
        <end position="26"/>
    </location>
</feature>
<dbReference type="EMBL" id="WPCR01000003">
    <property type="protein sequence ID" value="NHM13664.1"/>
    <property type="molecule type" value="Genomic_DNA"/>
</dbReference>
<reference evidence="2 4" key="1">
    <citation type="submission" date="2019-11" db="EMBL/GenBank/DDBJ databases">
        <title>Eggerthellaceae novel genus isolated from the rectal contents of marmort.</title>
        <authorList>
            <person name="Zhang G."/>
        </authorList>
    </citation>
    <scope>NUCLEOTIDE SEQUENCE [LARGE SCALE GENOMIC DNA]</scope>
    <source>
        <strain evidence="2">Zg-886</strain>
        <strain evidence="4">zg-886</strain>
    </source>
</reference>
<proteinExistence type="predicted"/>
<reference evidence="3" key="2">
    <citation type="submission" date="2021-04" db="EMBL/GenBank/DDBJ databases">
        <title>Novel species in family Eggerthellaceae.</title>
        <authorList>
            <person name="Zhang G."/>
        </authorList>
    </citation>
    <scope>NUCLEOTIDE SEQUENCE</scope>
    <source>
        <strain evidence="3">Zg-886</strain>
    </source>
</reference>
<dbReference type="EMBL" id="CP072829">
    <property type="protein sequence ID" value="QTU85036.1"/>
    <property type="molecule type" value="Genomic_DNA"/>
</dbReference>
<dbReference type="InterPro" id="IPR007395">
    <property type="entry name" value="Zn_peptidase_2"/>
</dbReference>
<dbReference type="Proteomes" id="UP000636394">
    <property type="component" value="Unassembled WGS sequence"/>
</dbReference>
<keyword evidence="1" id="KW-0472">Membrane</keyword>
<dbReference type="PANTHER" id="PTHR36434:SF1">
    <property type="entry name" value="MEMBRANE PROTEASE YUGP-RELATED"/>
    <property type="match status" value="1"/>
</dbReference>
<dbReference type="PANTHER" id="PTHR36434">
    <property type="entry name" value="MEMBRANE PROTEASE YUGP-RELATED"/>
    <property type="match status" value="1"/>
</dbReference>
<evidence type="ECO:0000313" key="3">
    <source>
        <dbReference type="EMBL" id="QTU85036.1"/>
    </source>
</evidence>
<evidence type="ECO:0000313" key="4">
    <source>
        <dbReference type="Proteomes" id="UP000636394"/>
    </source>
</evidence>
<accession>A0A9E6MSR6</accession>
<dbReference type="AlphaFoldDB" id="A0A9E6MSR6"/>
<name>A0A9E6MSR6_9ACTN</name>
<dbReference type="KEGG" id="ebz:J7S26_03785"/>
<feature type="transmembrane region" description="Helical" evidence="1">
    <location>
        <begin position="123"/>
        <end position="143"/>
    </location>
</feature>
<evidence type="ECO:0000256" key="1">
    <source>
        <dbReference type="SAM" id="Phobius"/>
    </source>
</evidence>